<evidence type="ECO:0000313" key="4">
    <source>
        <dbReference type="Proteomes" id="UP000677616"/>
    </source>
</evidence>
<gene>
    <name evidence="3" type="ORF">INT76_10420</name>
</gene>
<evidence type="ECO:0000313" key="3">
    <source>
        <dbReference type="EMBL" id="QUE54212.1"/>
    </source>
</evidence>
<feature type="compositionally biased region" description="Low complexity" evidence="1">
    <location>
        <begin position="25"/>
        <end position="42"/>
    </location>
</feature>
<evidence type="ECO:0000256" key="1">
    <source>
        <dbReference type="SAM" id="MobiDB-lite"/>
    </source>
</evidence>
<name>A0ABX7YL92_9STRE</name>
<feature type="region of interest" description="Disordered" evidence="1">
    <location>
        <begin position="22"/>
        <end position="44"/>
    </location>
</feature>
<feature type="chain" id="PRO_5045148049" evidence="2">
    <location>
        <begin position="22"/>
        <end position="251"/>
    </location>
</feature>
<dbReference type="Proteomes" id="UP000677616">
    <property type="component" value="Chromosome"/>
</dbReference>
<protein>
    <submittedName>
        <fullName evidence="3">Glucose-6-phosphate isomerase</fullName>
    </submittedName>
</protein>
<feature type="signal peptide" evidence="2">
    <location>
        <begin position="1"/>
        <end position="21"/>
    </location>
</feature>
<reference evidence="3 4" key="1">
    <citation type="submission" date="2021-04" db="EMBL/GenBank/DDBJ databases">
        <title>Complete genome sequence of a novel Streptococcus species.</title>
        <authorList>
            <person name="Teng J.L.L."/>
        </authorList>
    </citation>
    <scope>NUCLEOTIDE SEQUENCE [LARGE SCALE GENOMIC DNA]</scope>
    <source>
        <strain evidence="3 4">HKU75</strain>
    </source>
</reference>
<proteinExistence type="predicted"/>
<dbReference type="GO" id="GO:0016853">
    <property type="term" value="F:isomerase activity"/>
    <property type="evidence" value="ECO:0007669"/>
    <property type="project" value="UniProtKB-KW"/>
</dbReference>
<keyword evidence="2" id="KW-0732">Signal</keyword>
<evidence type="ECO:0000256" key="2">
    <source>
        <dbReference type="SAM" id="SignalP"/>
    </source>
</evidence>
<dbReference type="RefSeq" id="WP_212570566.1">
    <property type="nucleotide sequence ID" value="NZ_CP073084.1"/>
</dbReference>
<dbReference type="EMBL" id="CP073084">
    <property type="protein sequence ID" value="QUE54212.1"/>
    <property type="molecule type" value="Genomic_DNA"/>
</dbReference>
<dbReference type="PROSITE" id="PS51257">
    <property type="entry name" value="PROKAR_LIPOPROTEIN"/>
    <property type="match status" value="1"/>
</dbReference>
<accession>A0ABX7YL92</accession>
<keyword evidence="3" id="KW-0413">Isomerase</keyword>
<keyword evidence="4" id="KW-1185">Reference proteome</keyword>
<sequence>MKKILLLIGLSSLILSACGKANTDSSSSSSTSTSELPSALSALEEKKDPTVETLHYLANAERQVINPTPPADESQKGHKIYAANNGVAETNEAGEIKENFRYYDLPANWTLNTENTEDETVAAVYDVTDGLSRFMVQLYNLNAFNKSPLEEGRNMTSEELEVRMTETNHVFSEKTTATIEGQEWQVGQALMVEQKMARITFYRMESTGAYDDSVVVGSIYYPLDSEGDLKRESLSTAIGQLKDVLYQISKK</sequence>
<organism evidence="3 4">
    <name type="scientific">Streptococcus oriscaviae</name>
    <dbReference type="NCBI Taxonomy" id="2781599"/>
    <lineage>
        <taxon>Bacteria</taxon>
        <taxon>Bacillati</taxon>
        <taxon>Bacillota</taxon>
        <taxon>Bacilli</taxon>
        <taxon>Lactobacillales</taxon>
        <taxon>Streptococcaceae</taxon>
        <taxon>Streptococcus</taxon>
    </lineage>
</organism>